<reference evidence="2 3" key="1">
    <citation type="submission" date="2015-12" db="EMBL/GenBank/DDBJ databases">
        <title>The genome of Folsomia candida.</title>
        <authorList>
            <person name="Faddeeva A."/>
            <person name="Derks M.F."/>
            <person name="Anvar Y."/>
            <person name="Smit S."/>
            <person name="Van Straalen N."/>
            <person name="Roelofs D."/>
        </authorList>
    </citation>
    <scope>NUCLEOTIDE SEQUENCE [LARGE SCALE GENOMIC DNA]</scope>
    <source>
        <strain evidence="2 3">VU population</strain>
        <tissue evidence="2">Whole body</tissue>
    </source>
</reference>
<gene>
    <name evidence="2" type="ORF">Fcan01_26365</name>
</gene>
<protein>
    <recommendedName>
        <fullName evidence="4">Protein kinase domain-containing protein</fullName>
    </recommendedName>
</protein>
<accession>A0A226D1U7</accession>
<name>A0A226D1U7_FOLCA</name>
<sequence length="237" mass="26736">MAAGPDFLDTVAKYESFLGHGSFGFVLKAKHHDDTYSCIKFIYPTDDDKLKLQNERESSLTRKLWYNANIVLVKNSVCKKHLNPDQLKGESPCRRMEDLPKSVLNVTRNLAKLDTHYHNALRNYALTQSESTLHQGHRPLSPRSGNSLSSCSDFLRPVNGTTDLRRPRPRGVGTTDVVQNSSIVSDNDLITYGDLGEGEECQVVIQIELRDDPPPPYSWGRPDTPPPLYKDIVRDDK</sequence>
<feature type="region of interest" description="Disordered" evidence="1">
    <location>
        <begin position="210"/>
        <end position="237"/>
    </location>
</feature>
<dbReference type="EMBL" id="LNIX01000043">
    <property type="protein sequence ID" value="OXA38844.1"/>
    <property type="molecule type" value="Genomic_DNA"/>
</dbReference>
<feature type="region of interest" description="Disordered" evidence="1">
    <location>
        <begin position="132"/>
        <end position="152"/>
    </location>
</feature>
<dbReference type="SUPFAM" id="SSF56112">
    <property type="entry name" value="Protein kinase-like (PK-like)"/>
    <property type="match status" value="1"/>
</dbReference>
<evidence type="ECO:0000256" key="1">
    <source>
        <dbReference type="SAM" id="MobiDB-lite"/>
    </source>
</evidence>
<feature type="compositionally biased region" description="Polar residues" evidence="1">
    <location>
        <begin position="143"/>
        <end position="152"/>
    </location>
</feature>
<evidence type="ECO:0000313" key="2">
    <source>
        <dbReference type="EMBL" id="OXA38844.1"/>
    </source>
</evidence>
<organism evidence="2 3">
    <name type="scientific">Folsomia candida</name>
    <name type="common">Springtail</name>
    <dbReference type="NCBI Taxonomy" id="158441"/>
    <lineage>
        <taxon>Eukaryota</taxon>
        <taxon>Metazoa</taxon>
        <taxon>Ecdysozoa</taxon>
        <taxon>Arthropoda</taxon>
        <taxon>Hexapoda</taxon>
        <taxon>Collembola</taxon>
        <taxon>Entomobryomorpha</taxon>
        <taxon>Isotomoidea</taxon>
        <taxon>Isotomidae</taxon>
        <taxon>Proisotominae</taxon>
        <taxon>Folsomia</taxon>
    </lineage>
</organism>
<evidence type="ECO:0008006" key="4">
    <source>
        <dbReference type="Google" id="ProtNLM"/>
    </source>
</evidence>
<dbReference type="Proteomes" id="UP000198287">
    <property type="component" value="Unassembled WGS sequence"/>
</dbReference>
<dbReference type="Gene3D" id="3.30.200.20">
    <property type="entry name" value="Phosphorylase Kinase, domain 1"/>
    <property type="match status" value="1"/>
</dbReference>
<proteinExistence type="predicted"/>
<keyword evidence="3" id="KW-1185">Reference proteome</keyword>
<comment type="caution">
    <text evidence="2">The sequence shown here is derived from an EMBL/GenBank/DDBJ whole genome shotgun (WGS) entry which is preliminary data.</text>
</comment>
<dbReference type="AlphaFoldDB" id="A0A226D1U7"/>
<evidence type="ECO:0000313" key="3">
    <source>
        <dbReference type="Proteomes" id="UP000198287"/>
    </source>
</evidence>
<dbReference type="InterPro" id="IPR011009">
    <property type="entry name" value="Kinase-like_dom_sf"/>
</dbReference>